<keyword evidence="2" id="KW-1133">Transmembrane helix</keyword>
<keyword evidence="3" id="KW-0418">Kinase</keyword>
<dbReference type="AlphaFoldDB" id="A0A1W9ZQM9"/>
<protein>
    <submittedName>
        <fullName evidence="3">Two-component sensor histidine kinase</fullName>
    </submittedName>
</protein>
<dbReference type="Proteomes" id="UP000192284">
    <property type="component" value="Unassembled WGS sequence"/>
</dbReference>
<dbReference type="GO" id="GO:0016301">
    <property type="term" value="F:kinase activity"/>
    <property type="evidence" value="ECO:0007669"/>
    <property type="project" value="UniProtKB-KW"/>
</dbReference>
<keyword evidence="2" id="KW-0812">Transmembrane</keyword>
<proteinExistence type="predicted"/>
<comment type="caution">
    <text evidence="3">The sequence shown here is derived from an EMBL/GenBank/DDBJ whole genome shotgun (WGS) entry which is preliminary data.</text>
</comment>
<feature type="transmembrane region" description="Helical" evidence="2">
    <location>
        <begin position="16"/>
        <end position="41"/>
    </location>
</feature>
<name>A0A1W9ZQM9_MYCAN</name>
<evidence type="ECO:0000313" key="3">
    <source>
        <dbReference type="EMBL" id="ORA19973.1"/>
    </source>
</evidence>
<dbReference type="EMBL" id="MVHE01000025">
    <property type="protein sequence ID" value="ORA19973.1"/>
    <property type="molecule type" value="Genomic_DNA"/>
</dbReference>
<sequence>MTPEPATRAPSLQRRVVLMVIALLALLLVVLGFTIDVSLGLQARRSLHDRLLAATSRADALSAANTPPELLAAQLNGGSVRALLVTTDGNSYGDRSISPDTQAGPAVPVLPGYPPPLPPGPPPGPPPPPP</sequence>
<reference evidence="3 4" key="1">
    <citation type="submission" date="2017-02" db="EMBL/GenBank/DDBJ databases">
        <title>The new phylogeny of genus Mycobacterium.</title>
        <authorList>
            <person name="Tortoli E."/>
            <person name="Trovato A."/>
            <person name="Cirillo D.M."/>
        </authorList>
    </citation>
    <scope>NUCLEOTIDE SEQUENCE [LARGE SCALE GENOMIC DNA]</scope>
    <source>
        <strain evidence="3 4">DSM 45057</strain>
    </source>
</reference>
<evidence type="ECO:0000256" key="2">
    <source>
        <dbReference type="SAM" id="Phobius"/>
    </source>
</evidence>
<feature type="region of interest" description="Disordered" evidence="1">
    <location>
        <begin position="89"/>
        <end position="130"/>
    </location>
</feature>
<organism evidence="3 4">
    <name type="scientific">Mycobacterium angelicum</name>
    <dbReference type="NCBI Taxonomy" id="470074"/>
    <lineage>
        <taxon>Bacteria</taxon>
        <taxon>Bacillati</taxon>
        <taxon>Actinomycetota</taxon>
        <taxon>Actinomycetes</taxon>
        <taxon>Mycobacteriales</taxon>
        <taxon>Mycobacteriaceae</taxon>
        <taxon>Mycobacterium</taxon>
    </lineage>
</organism>
<feature type="compositionally biased region" description="Pro residues" evidence="1">
    <location>
        <begin position="111"/>
        <end position="130"/>
    </location>
</feature>
<accession>A0A1W9ZQM9</accession>
<keyword evidence="2" id="KW-0472">Membrane</keyword>
<gene>
    <name evidence="3" type="ORF">BST12_15945</name>
</gene>
<evidence type="ECO:0000256" key="1">
    <source>
        <dbReference type="SAM" id="MobiDB-lite"/>
    </source>
</evidence>
<keyword evidence="4" id="KW-1185">Reference proteome</keyword>
<feature type="non-terminal residue" evidence="3">
    <location>
        <position position="130"/>
    </location>
</feature>
<evidence type="ECO:0000313" key="4">
    <source>
        <dbReference type="Proteomes" id="UP000192284"/>
    </source>
</evidence>
<keyword evidence="3" id="KW-0808">Transferase</keyword>